<dbReference type="SUPFAM" id="SSF161098">
    <property type="entry name" value="MetI-like"/>
    <property type="match status" value="1"/>
</dbReference>
<comment type="caution">
    <text evidence="10">The sequence shown here is derived from an EMBL/GenBank/DDBJ whole genome shotgun (WGS) entry which is preliminary data.</text>
</comment>
<feature type="transmembrane region" description="Helical" evidence="8">
    <location>
        <begin position="20"/>
        <end position="46"/>
    </location>
</feature>
<dbReference type="AlphaFoldDB" id="A0A9X2PAQ2"/>
<keyword evidence="7 8" id="KW-0472">Membrane</keyword>
<evidence type="ECO:0000256" key="5">
    <source>
        <dbReference type="ARBA" id="ARBA00022692"/>
    </source>
</evidence>
<dbReference type="RefSeq" id="WP_258731405.1">
    <property type="nucleotide sequence ID" value="NZ_JANTHZ010000001.1"/>
</dbReference>
<evidence type="ECO:0000256" key="7">
    <source>
        <dbReference type="ARBA" id="ARBA00023136"/>
    </source>
</evidence>
<dbReference type="PROSITE" id="PS50928">
    <property type="entry name" value="ABC_TM1"/>
    <property type="match status" value="1"/>
</dbReference>
<keyword evidence="4" id="KW-1003">Cell membrane</keyword>
<dbReference type="GO" id="GO:0022857">
    <property type="term" value="F:transmembrane transporter activity"/>
    <property type="evidence" value="ECO:0007669"/>
    <property type="project" value="InterPro"/>
</dbReference>
<evidence type="ECO:0000256" key="8">
    <source>
        <dbReference type="RuleBase" id="RU363032"/>
    </source>
</evidence>
<comment type="subcellular location">
    <subcellularLocation>
        <location evidence="1">Cell inner membrane</location>
        <topology evidence="1">Multi-pass membrane protein</topology>
    </subcellularLocation>
    <subcellularLocation>
        <location evidence="8">Cell membrane</location>
        <topology evidence="8">Multi-pass membrane protein</topology>
    </subcellularLocation>
</comment>
<evidence type="ECO:0000313" key="11">
    <source>
        <dbReference type="Proteomes" id="UP001151088"/>
    </source>
</evidence>
<evidence type="ECO:0000256" key="2">
    <source>
        <dbReference type="ARBA" id="ARBA00010072"/>
    </source>
</evidence>
<dbReference type="NCBIfam" id="TIGR01726">
    <property type="entry name" value="HEQRo_perm_3TM"/>
    <property type="match status" value="1"/>
</dbReference>
<accession>A0A9X2PAQ2</accession>
<dbReference type="Pfam" id="PF00528">
    <property type="entry name" value="BPD_transp_1"/>
    <property type="match status" value="1"/>
</dbReference>
<name>A0A9X2PAQ2_9HYPH</name>
<feature type="domain" description="ABC transmembrane type-1" evidence="9">
    <location>
        <begin position="22"/>
        <end position="210"/>
    </location>
</feature>
<dbReference type="PANTHER" id="PTHR30614:SF35">
    <property type="entry name" value="ABC TRANSPORTER PERMEASE PROTEIN"/>
    <property type="match status" value="1"/>
</dbReference>
<evidence type="ECO:0000256" key="1">
    <source>
        <dbReference type="ARBA" id="ARBA00004429"/>
    </source>
</evidence>
<gene>
    <name evidence="10" type="ORF">NVS89_05045</name>
</gene>
<dbReference type="InterPro" id="IPR035906">
    <property type="entry name" value="MetI-like_sf"/>
</dbReference>
<organism evidence="10 11">
    <name type="scientific">Ancylobacter mangrovi</name>
    <dbReference type="NCBI Taxonomy" id="2972472"/>
    <lineage>
        <taxon>Bacteria</taxon>
        <taxon>Pseudomonadati</taxon>
        <taxon>Pseudomonadota</taxon>
        <taxon>Alphaproteobacteria</taxon>
        <taxon>Hyphomicrobiales</taxon>
        <taxon>Xanthobacteraceae</taxon>
        <taxon>Ancylobacter</taxon>
    </lineage>
</organism>
<evidence type="ECO:0000313" key="10">
    <source>
        <dbReference type="EMBL" id="MCS0494455.1"/>
    </source>
</evidence>
<dbReference type="Gene3D" id="1.10.3720.10">
    <property type="entry name" value="MetI-like"/>
    <property type="match status" value="1"/>
</dbReference>
<dbReference type="CDD" id="cd06261">
    <property type="entry name" value="TM_PBP2"/>
    <property type="match status" value="1"/>
</dbReference>
<dbReference type="InterPro" id="IPR010065">
    <property type="entry name" value="AA_ABC_transptr_permease_3TM"/>
</dbReference>
<sequence>MNSFSFSLRAIVPYLGELQTAVLVTLAMSLATIGLSLAIGLVFAVLRQSRSAPLRWFATAYVEFFRNTPLLVILYFAYFMMPVIGLRMSPFQSGLVGMTLHFGAYMTEILRAGLIAVPHGQYEAGHSQGMTNFQILRHIVLPQVIRTIYAPLGNQLITIILGSSLTSAIAVNDIAAWMQTTGSDTFRYFETFLIAAIVYAVLCQVINLTRIYIGRALFPDNR</sequence>
<keyword evidence="3 8" id="KW-0813">Transport</keyword>
<protein>
    <submittedName>
        <fullName evidence="10">Amino acid ABC transporter permease</fullName>
    </submittedName>
</protein>
<keyword evidence="6 8" id="KW-1133">Transmembrane helix</keyword>
<keyword evidence="11" id="KW-1185">Reference proteome</keyword>
<evidence type="ECO:0000256" key="3">
    <source>
        <dbReference type="ARBA" id="ARBA00022448"/>
    </source>
</evidence>
<dbReference type="InterPro" id="IPR043429">
    <property type="entry name" value="ArtM/GltK/GlnP/TcyL/YhdX-like"/>
</dbReference>
<dbReference type="GO" id="GO:0006865">
    <property type="term" value="P:amino acid transport"/>
    <property type="evidence" value="ECO:0007669"/>
    <property type="project" value="TreeGrafter"/>
</dbReference>
<dbReference type="InterPro" id="IPR000515">
    <property type="entry name" value="MetI-like"/>
</dbReference>
<dbReference type="EMBL" id="JANTHZ010000001">
    <property type="protein sequence ID" value="MCS0494455.1"/>
    <property type="molecule type" value="Genomic_DNA"/>
</dbReference>
<proteinExistence type="inferred from homology"/>
<feature type="transmembrane region" description="Helical" evidence="8">
    <location>
        <begin position="192"/>
        <end position="213"/>
    </location>
</feature>
<keyword evidence="5 8" id="KW-0812">Transmembrane</keyword>
<evidence type="ECO:0000256" key="6">
    <source>
        <dbReference type="ARBA" id="ARBA00022989"/>
    </source>
</evidence>
<comment type="similarity">
    <text evidence="2">Belongs to the binding-protein-dependent transport system permease family. HisMQ subfamily.</text>
</comment>
<feature type="transmembrane region" description="Helical" evidence="8">
    <location>
        <begin position="67"/>
        <end position="88"/>
    </location>
</feature>
<dbReference type="PANTHER" id="PTHR30614">
    <property type="entry name" value="MEMBRANE COMPONENT OF AMINO ACID ABC TRANSPORTER"/>
    <property type="match status" value="1"/>
</dbReference>
<evidence type="ECO:0000259" key="9">
    <source>
        <dbReference type="PROSITE" id="PS50928"/>
    </source>
</evidence>
<reference evidence="10" key="1">
    <citation type="submission" date="2022-08" db="EMBL/GenBank/DDBJ databases">
        <authorList>
            <person name="Li F."/>
        </authorList>
    </citation>
    <scope>NUCLEOTIDE SEQUENCE</scope>
    <source>
        <strain evidence="10">MQZ15Z-1</strain>
    </source>
</reference>
<dbReference type="GO" id="GO:0043190">
    <property type="term" value="C:ATP-binding cassette (ABC) transporter complex"/>
    <property type="evidence" value="ECO:0007669"/>
    <property type="project" value="InterPro"/>
</dbReference>
<dbReference type="Proteomes" id="UP001151088">
    <property type="component" value="Unassembled WGS sequence"/>
</dbReference>
<evidence type="ECO:0000256" key="4">
    <source>
        <dbReference type="ARBA" id="ARBA00022475"/>
    </source>
</evidence>